<comment type="caution">
    <text evidence="2">The sequence shown here is derived from an EMBL/GenBank/DDBJ whole genome shotgun (WGS) entry which is preliminary data.</text>
</comment>
<feature type="non-terminal residue" evidence="2">
    <location>
        <position position="1"/>
    </location>
</feature>
<protein>
    <submittedName>
        <fullName evidence="2">Uncharacterized protein</fullName>
    </submittedName>
</protein>
<accession>A0ABS8TDZ2</accession>
<organism evidence="2 3">
    <name type="scientific">Datura stramonium</name>
    <name type="common">Jimsonweed</name>
    <name type="synonym">Common thornapple</name>
    <dbReference type="NCBI Taxonomy" id="4076"/>
    <lineage>
        <taxon>Eukaryota</taxon>
        <taxon>Viridiplantae</taxon>
        <taxon>Streptophyta</taxon>
        <taxon>Embryophyta</taxon>
        <taxon>Tracheophyta</taxon>
        <taxon>Spermatophyta</taxon>
        <taxon>Magnoliopsida</taxon>
        <taxon>eudicotyledons</taxon>
        <taxon>Gunneridae</taxon>
        <taxon>Pentapetalae</taxon>
        <taxon>asterids</taxon>
        <taxon>lamiids</taxon>
        <taxon>Solanales</taxon>
        <taxon>Solanaceae</taxon>
        <taxon>Solanoideae</taxon>
        <taxon>Datureae</taxon>
        <taxon>Datura</taxon>
    </lineage>
</organism>
<reference evidence="2 3" key="1">
    <citation type="journal article" date="2021" name="BMC Genomics">
        <title>Datura genome reveals duplications of psychoactive alkaloid biosynthetic genes and high mutation rate following tissue culture.</title>
        <authorList>
            <person name="Rajewski A."/>
            <person name="Carter-House D."/>
            <person name="Stajich J."/>
            <person name="Litt A."/>
        </authorList>
    </citation>
    <scope>NUCLEOTIDE SEQUENCE [LARGE SCALE GENOMIC DNA]</scope>
    <source>
        <strain evidence="2">AR-01</strain>
    </source>
</reference>
<evidence type="ECO:0000256" key="1">
    <source>
        <dbReference type="SAM" id="MobiDB-lite"/>
    </source>
</evidence>
<name>A0ABS8TDZ2_DATST</name>
<feature type="compositionally biased region" description="Basic residues" evidence="1">
    <location>
        <begin position="7"/>
        <end position="21"/>
    </location>
</feature>
<gene>
    <name evidence="2" type="ORF">HAX54_008831</name>
</gene>
<proteinExistence type="predicted"/>
<feature type="non-terminal residue" evidence="2">
    <location>
        <position position="56"/>
    </location>
</feature>
<dbReference type="EMBL" id="JACEIK010001469">
    <property type="protein sequence ID" value="MCD7469679.1"/>
    <property type="molecule type" value="Genomic_DNA"/>
</dbReference>
<dbReference type="Proteomes" id="UP000823775">
    <property type="component" value="Unassembled WGS sequence"/>
</dbReference>
<feature type="region of interest" description="Disordered" evidence="1">
    <location>
        <begin position="1"/>
        <end position="21"/>
    </location>
</feature>
<keyword evidence="3" id="KW-1185">Reference proteome</keyword>
<evidence type="ECO:0000313" key="2">
    <source>
        <dbReference type="EMBL" id="MCD7469679.1"/>
    </source>
</evidence>
<sequence>KSGIKLKQARKSKEKHGQRMVKHKLRIYRDCGLQSFTTRDRIADHGCLTATTKAIA</sequence>
<evidence type="ECO:0000313" key="3">
    <source>
        <dbReference type="Proteomes" id="UP000823775"/>
    </source>
</evidence>